<name>A0A0T6LV53_WENVI</name>
<evidence type="ECO:0000313" key="9">
    <source>
        <dbReference type="EMBL" id="KRV49942.1"/>
    </source>
</evidence>
<dbReference type="GO" id="GO:0022857">
    <property type="term" value="F:transmembrane transporter activity"/>
    <property type="evidence" value="ECO:0007669"/>
    <property type="project" value="TreeGrafter"/>
</dbReference>
<dbReference type="PANTHER" id="PTHR30572:SF4">
    <property type="entry name" value="ABC TRANSPORTER PERMEASE YTRF"/>
    <property type="match status" value="1"/>
</dbReference>
<feature type="transmembrane region" description="Helical" evidence="7">
    <location>
        <begin position="725"/>
        <end position="747"/>
    </location>
</feature>
<keyword evidence="10" id="KW-1185">Reference proteome</keyword>
<gene>
    <name evidence="9" type="ORF">AQ490_17925</name>
</gene>
<feature type="transmembrane region" description="Helical" evidence="7">
    <location>
        <begin position="364"/>
        <end position="384"/>
    </location>
</feature>
<proteinExistence type="inferred from homology"/>
<evidence type="ECO:0000313" key="10">
    <source>
        <dbReference type="Proteomes" id="UP000050867"/>
    </source>
</evidence>
<sequence length="850" mass="88363">MTGRFWAALSRLRLFNLRYLRAHPARTVLCLSVVTVSATLIVAVIGIYGSVGGSVQRLSERVAGDADLEVTGRTDAGLDPSALREISRTEGVRVAVPLVRSPVDVEGERVLLFGTDASALELGSDLSAVVRDTSRPAADRTPDQAAANGSVLLGPALADRVAGREVIDIESMTGEHSTVPVGGTVTGGSAGRVNDGAYVVAPLRLAQDLSGLGARLESVLVLADPGTDTADLRRRLTQELGPQAFVADPAFRADQADDATAMVRNITLLVAMMALAVAGFLIFNTMNMAAVERRGEMASLRALGARQRPIMRDFLAEAVVLALLGAALGSVLGYAVADAAVGSLPPAITDSVNASIELAMPGSAVPAAVVACLGAGVLASWLAARRVSRVRPVEAMRPADPMDLAEGRTAGRTWALVGALLLFVAAMVVAAAFDDARAYGSGALFLLAVIVLGYALVEPLCRATSRTAARFGAVGQLAASSVDRAPRRVWATGMTVCLAVAIGAATTGASQNAVDAASANVSTLSQTEFVVQRSPADVLPVRPLLPATFGRQLAAIHGVNRVTAGQFTYLNLDEGRALLQGISGPSNSTAYQLADPEAQRALLAGSGAVVSRTFAKEHGLAKGDVLTLPTARGEQRVRVADVVDYVSVDAGLVAISLHRLTEWFGPDGASYYEVEVAHGANVASAREGIEHLVREQPYRVNVLTGHESVDATKSAVRQMGALALVLQWVIAAVAALALLNTLMLSVVERRRELGILRALGCGRRYIRRMILAEAAAVSLVGGGAGIVVGTALQYLSTEVMSEVLALDIPFRVTPAALALAVGAILVAMAGAWPPARRAGRLDVIQAIGYE</sequence>
<feature type="domain" description="ABC3 transporter permease C-terminal" evidence="8">
    <location>
        <begin position="269"/>
        <end position="390"/>
    </location>
</feature>
<feature type="transmembrane region" description="Helical" evidence="7">
    <location>
        <begin position="314"/>
        <end position="337"/>
    </location>
</feature>
<dbReference type="Pfam" id="PF02687">
    <property type="entry name" value="FtsX"/>
    <property type="match status" value="2"/>
</dbReference>
<feature type="transmembrane region" description="Helical" evidence="7">
    <location>
        <begin position="28"/>
        <end position="51"/>
    </location>
</feature>
<feature type="transmembrane region" description="Helical" evidence="7">
    <location>
        <begin position="414"/>
        <end position="433"/>
    </location>
</feature>
<feature type="domain" description="ABC3 transporter permease C-terminal" evidence="8">
    <location>
        <begin position="728"/>
        <end position="841"/>
    </location>
</feature>
<evidence type="ECO:0000256" key="1">
    <source>
        <dbReference type="ARBA" id="ARBA00004651"/>
    </source>
</evidence>
<evidence type="ECO:0000256" key="7">
    <source>
        <dbReference type="SAM" id="Phobius"/>
    </source>
</evidence>
<dbReference type="RefSeq" id="WP_018385502.1">
    <property type="nucleotide sequence ID" value="NZ_LLZU01000008.1"/>
</dbReference>
<feature type="transmembrane region" description="Helical" evidence="7">
    <location>
        <begin position="812"/>
        <end position="832"/>
    </location>
</feature>
<keyword evidence="3 7" id="KW-0812">Transmembrane</keyword>
<dbReference type="AlphaFoldDB" id="A0A0T6LV53"/>
<feature type="transmembrane region" description="Helical" evidence="7">
    <location>
        <begin position="489"/>
        <end position="509"/>
    </location>
</feature>
<dbReference type="InterPro" id="IPR003838">
    <property type="entry name" value="ABC3_permease_C"/>
</dbReference>
<dbReference type="GO" id="GO:0005886">
    <property type="term" value="C:plasma membrane"/>
    <property type="evidence" value="ECO:0007669"/>
    <property type="project" value="UniProtKB-SubCell"/>
</dbReference>
<feature type="transmembrane region" description="Helical" evidence="7">
    <location>
        <begin position="768"/>
        <end position="792"/>
    </location>
</feature>
<dbReference type="eggNOG" id="COG0577">
    <property type="taxonomic scope" value="Bacteria"/>
</dbReference>
<evidence type="ECO:0000256" key="6">
    <source>
        <dbReference type="ARBA" id="ARBA00038076"/>
    </source>
</evidence>
<dbReference type="OrthoDB" id="9780560at2"/>
<feature type="transmembrane region" description="Helical" evidence="7">
    <location>
        <begin position="268"/>
        <end position="291"/>
    </location>
</feature>
<feature type="transmembrane region" description="Helical" evidence="7">
    <location>
        <begin position="439"/>
        <end position="457"/>
    </location>
</feature>
<dbReference type="PANTHER" id="PTHR30572">
    <property type="entry name" value="MEMBRANE COMPONENT OF TRANSPORTER-RELATED"/>
    <property type="match status" value="1"/>
</dbReference>
<evidence type="ECO:0000256" key="4">
    <source>
        <dbReference type="ARBA" id="ARBA00022989"/>
    </source>
</evidence>
<comment type="subcellular location">
    <subcellularLocation>
        <location evidence="1">Cell membrane</location>
        <topology evidence="1">Multi-pass membrane protein</topology>
    </subcellularLocation>
</comment>
<comment type="similarity">
    <text evidence="6">Belongs to the ABC-4 integral membrane protein family.</text>
</comment>
<dbReference type="Proteomes" id="UP000050867">
    <property type="component" value="Unassembled WGS sequence"/>
</dbReference>
<evidence type="ECO:0000259" key="8">
    <source>
        <dbReference type="Pfam" id="PF02687"/>
    </source>
</evidence>
<keyword evidence="5 7" id="KW-0472">Membrane</keyword>
<dbReference type="EMBL" id="LLZU01000008">
    <property type="protein sequence ID" value="KRV49942.1"/>
    <property type="molecule type" value="Genomic_DNA"/>
</dbReference>
<dbReference type="STRING" id="76728.AQ490_17925"/>
<evidence type="ECO:0000256" key="3">
    <source>
        <dbReference type="ARBA" id="ARBA00022692"/>
    </source>
</evidence>
<accession>A0A0T6LV53</accession>
<keyword evidence="4 7" id="KW-1133">Transmembrane helix</keyword>
<evidence type="ECO:0000256" key="5">
    <source>
        <dbReference type="ARBA" id="ARBA00023136"/>
    </source>
</evidence>
<organism evidence="9 10">
    <name type="scientific">Wenjunlia vitaminophila</name>
    <name type="common">Streptomyces vitaminophilus</name>
    <dbReference type="NCBI Taxonomy" id="76728"/>
    <lineage>
        <taxon>Bacteria</taxon>
        <taxon>Bacillati</taxon>
        <taxon>Actinomycetota</taxon>
        <taxon>Actinomycetes</taxon>
        <taxon>Kitasatosporales</taxon>
        <taxon>Streptomycetaceae</taxon>
        <taxon>Wenjunlia</taxon>
    </lineage>
</organism>
<dbReference type="InterPro" id="IPR050250">
    <property type="entry name" value="Macrolide_Exporter_MacB"/>
</dbReference>
<keyword evidence="2" id="KW-1003">Cell membrane</keyword>
<reference evidence="9 10" key="1">
    <citation type="submission" date="2015-10" db="EMBL/GenBank/DDBJ databases">
        <title>Draft genome sequence of pyrrolomycin-producing Streptomyces vitaminophilus.</title>
        <authorList>
            <person name="Graham D.E."/>
            <person name="Mahan K.M."/>
            <person name="Klingeman D.M."/>
            <person name="Hettich R.L."/>
            <person name="Parry R.J."/>
        </authorList>
    </citation>
    <scope>NUCLEOTIDE SEQUENCE [LARGE SCALE GENOMIC DNA]</scope>
    <source>
        <strain evidence="9 10">ATCC 31673</strain>
    </source>
</reference>
<evidence type="ECO:0000256" key="2">
    <source>
        <dbReference type="ARBA" id="ARBA00022475"/>
    </source>
</evidence>
<comment type="caution">
    <text evidence="9">The sequence shown here is derived from an EMBL/GenBank/DDBJ whole genome shotgun (WGS) entry which is preliminary data.</text>
</comment>
<protein>
    <recommendedName>
        <fullName evidence="8">ABC3 transporter permease C-terminal domain-containing protein</fullName>
    </recommendedName>
</protein>